<gene>
    <name evidence="2" type="ORF">CAT723_24930</name>
</gene>
<reference evidence="2" key="1">
    <citation type="submission" date="2021-12" db="EMBL/GenBank/DDBJ databases">
        <title>Draft genome sequence of Corynebacterium ammoniagenes strain T-723.</title>
        <authorList>
            <person name="Matsuzawa M."/>
            <person name="Hiratani M."/>
            <person name="Abe I."/>
            <person name="Tsuji Y."/>
            <person name="Nakamura J."/>
        </authorList>
    </citation>
    <scope>NUCLEOTIDE SEQUENCE</scope>
    <source>
        <strain evidence="2">T-723</strain>
    </source>
</reference>
<keyword evidence="1" id="KW-1133">Transmembrane helix</keyword>
<organism evidence="2 3">
    <name type="scientific">Corynebacterium ammoniagenes</name>
    <name type="common">Brevibacterium ammoniagenes</name>
    <dbReference type="NCBI Taxonomy" id="1697"/>
    <lineage>
        <taxon>Bacteria</taxon>
        <taxon>Bacillati</taxon>
        <taxon>Actinomycetota</taxon>
        <taxon>Actinomycetes</taxon>
        <taxon>Mycobacteriales</taxon>
        <taxon>Corynebacteriaceae</taxon>
        <taxon>Corynebacterium</taxon>
    </lineage>
</organism>
<dbReference type="AlphaFoldDB" id="A0AAV5GBM9"/>
<feature type="transmembrane region" description="Helical" evidence="1">
    <location>
        <begin position="39"/>
        <end position="62"/>
    </location>
</feature>
<evidence type="ECO:0000313" key="2">
    <source>
        <dbReference type="EMBL" id="GJN44014.1"/>
    </source>
</evidence>
<feature type="transmembrane region" description="Helical" evidence="1">
    <location>
        <begin position="6"/>
        <end position="30"/>
    </location>
</feature>
<protein>
    <recommendedName>
        <fullName evidence="4">Amino acid permease</fullName>
    </recommendedName>
</protein>
<accession>A0AAV5GBM9</accession>
<feature type="transmembrane region" description="Helical" evidence="1">
    <location>
        <begin position="74"/>
        <end position="93"/>
    </location>
</feature>
<comment type="caution">
    <text evidence="2">The sequence shown here is derived from an EMBL/GenBank/DDBJ whole genome shotgun (WGS) entry which is preliminary data.</text>
</comment>
<dbReference type="RefSeq" id="WP_075761504.1">
    <property type="nucleotide sequence ID" value="NZ_CP019705.1"/>
</dbReference>
<proteinExistence type="predicted"/>
<evidence type="ECO:0000313" key="3">
    <source>
        <dbReference type="Proteomes" id="UP001054925"/>
    </source>
</evidence>
<keyword evidence="1" id="KW-0812">Transmembrane</keyword>
<keyword evidence="1" id="KW-0472">Membrane</keyword>
<dbReference type="Proteomes" id="UP001054925">
    <property type="component" value="Unassembled WGS sequence"/>
</dbReference>
<evidence type="ECO:0000256" key="1">
    <source>
        <dbReference type="SAM" id="Phobius"/>
    </source>
</evidence>
<name>A0AAV5GBM9_CORAM</name>
<evidence type="ECO:0008006" key="4">
    <source>
        <dbReference type="Google" id="ProtNLM"/>
    </source>
</evidence>
<sequence length="123" mass="13552">MTLFTWFTNAAAFGLTFLLAITSFAVMVWANRYHREYSVFVKTIAPLLAGIGMAAVTALILINFNLMMDTEDFFMIWIMPAIILGSGLIGLIWGEILIRRNTMNSAHITGEVAEIEPAPAAPV</sequence>
<dbReference type="EMBL" id="BQKK01000016">
    <property type="protein sequence ID" value="GJN44014.1"/>
    <property type="molecule type" value="Genomic_DNA"/>
</dbReference>